<evidence type="ECO:0000256" key="5">
    <source>
        <dbReference type="RuleBase" id="RU369013"/>
    </source>
</evidence>
<feature type="domain" description="Endoplasmic reticulum vesicle transporter C-terminal" evidence="6">
    <location>
        <begin position="178"/>
        <end position="360"/>
    </location>
</feature>
<feature type="domain" description="Endoplasmic reticulum vesicle transporter N-terminal" evidence="7">
    <location>
        <begin position="23"/>
        <end position="110"/>
    </location>
</feature>
<name>A0A6A6UDE9_9PEZI</name>
<feature type="transmembrane region" description="Helical" evidence="5">
    <location>
        <begin position="43"/>
        <end position="60"/>
    </location>
</feature>
<dbReference type="PANTHER" id="PTHR10984:SF81">
    <property type="entry name" value="ER-DERIVED VESICLES PROTEIN ERV41"/>
    <property type="match status" value="1"/>
</dbReference>
<keyword evidence="2 5" id="KW-0812">Transmembrane</keyword>
<dbReference type="GO" id="GO:0006890">
    <property type="term" value="P:retrograde vesicle-mediated transport, Golgi to endoplasmic reticulum"/>
    <property type="evidence" value="ECO:0007669"/>
    <property type="project" value="TreeGrafter"/>
</dbReference>
<keyword evidence="3 5" id="KW-1133">Transmembrane helix</keyword>
<evidence type="ECO:0000313" key="9">
    <source>
        <dbReference type="Proteomes" id="UP000799302"/>
    </source>
</evidence>
<keyword evidence="5" id="KW-0256">Endoplasmic reticulum</keyword>
<protein>
    <recommendedName>
        <fullName evidence="5">Endoplasmic reticulum-Golgi intermediate compartment protein</fullName>
    </recommendedName>
</protein>
<comment type="function">
    <text evidence="5">Plays a role in transport between endoplasmic reticulum and Golgi.</text>
</comment>
<organism evidence="8 9">
    <name type="scientific">Microthyrium microscopicum</name>
    <dbReference type="NCBI Taxonomy" id="703497"/>
    <lineage>
        <taxon>Eukaryota</taxon>
        <taxon>Fungi</taxon>
        <taxon>Dikarya</taxon>
        <taxon>Ascomycota</taxon>
        <taxon>Pezizomycotina</taxon>
        <taxon>Dothideomycetes</taxon>
        <taxon>Dothideomycetes incertae sedis</taxon>
        <taxon>Microthyriales</taxon>
        <taxon>Microthyriaceae</taxon>
        <taxon>Microthyrium</taxon>
    </lineage>
</organism>
<evidence type="ECO:0000256" key="1">
    <source>
        <dbReference type="ARBA" id="ARBA00004370"/>
    </source>
</evidence>
<evidence type="ECO:0000259" key="6">
    <source>
        <dbReference type="Pfam" id="PF07970"/>
    </source>
</evidence>
<dbReference type="InterPro" id="IPR045888">
    <property type="entry name" value="Erv"/>
</dbReference>
<dbReference type="EMBL" id="MU004234">
    <property type="protein sequence ID" value="KAF2670319.1"/>
    <property type="molecule type" value="Genomic_DNA"/>
</dbReference>
<dbReference type="InterPro" id="IPR039542">
    <property type="entry name" value="Erv_N"/>
</dbReference>
<dbReference type="Proteomes" id="UP000799302">
    <property type="component" value="Unassembled WGS sequence"/>
</dbReference>
<keyword evidence="5" id="KW-0813">Transport</keyword>
<keyword evidence="5" id="KW-0931">ER-Golgi transport</keyword>
<dbReference type="GO" id="GO:0000139">
    <property type="term" value="C:Golgi membrane"/>
    <property type="evidence" value="ECO:0007669"/>
    <property type="project" value="UniProtKB-SubCell"/>
</dbReference>
<dbReference type="Pfam" id="PF13850">
    <property type="entry name" value="ERGIC_N"/>
    <property type="match status" value="1"/>
</dbReference>
<accession>A0A6A6UDE9</accession>
<keyword evidence="9" id="KW-1185">Reference proteome</keyword>
<evidence type="ECO:0000313" key="8">
    <source>
        <dbReference type="EMBL" id="KAF2670319.1"/>
    </source>
</evidence>
<evidence type="ECO:0000259" key="7">
    <source>
        <dbReference type="Pfam" id="PF13850"/>
    </source>
</evidence>
<gene>
    <name evidence="8" type="ORF">BT63DRAFT_424258</name>
</gene>
<dbReference type="AlphaFoldDB" id="A0A6A6UDE9"/>
<dbReference type="GO" id="GO:0005789">
    <property type="term" value="C:endoplasmic reticulum membrane"/>
    <property type="evidence" value="ECO:0007669"/>
    <property type="project" value="UniProtKB-SubCell"/>
</dbReference>
<reference evidence="8" key="1">
    <citation type="journal article" date="2020" name="Stud. Mycol.">
        <title>101 Dothideomycetes genomes: a test case for predicting lifestyles and emergence of pathogens.</title>
        <authorList>
            <person name="Haridas S."/>
            <person name="Albert R."/>
            <person name="Binder M."/>
            <person name="Bloem J."/>
            <person name="Labutti K."/>
            <person name="Salamov A."/>
            <person name="Andreopoulos B."/>
            <person name="Baker S."/>
            <person name="Barry K."/>
            <person name="Bills G."/>
            <person name="Bluhm B."/>
            <person name="Cannon C."/>
            <person name="Castanera R."/>
            <person name="Culley D."/>
            <person name="Daum C."/>
            <person name="Ezra D."/>
            <person name="Gonzalez J."/>
            <person name="Henrissat B."/>
            <person name="Kuo A."/>
            <person name="Liang C."/>
            <person name="Lipzen A."/>
            <person name="Lutzoni F."/>
            <person name="Magnuson J."/>
            <person name="Mondo S."/>
            <person name="Nolan M."/>
            <person name="Ohm R."/>
            <person name="Pangilinan J."/>
            <person name="Park H.-J."/>
            <person name="Ramirez L."/>
            <person name="Alfaro M."/>
            <person name="Sun H."/>
            <person name="Tritt A."/>
            <person name="Yoshinaga Y."/>
            <person name="Zwiers L.-H."/>
            <person name="Turgeon B."/>
            <person name="Goodwin S."/>
            <person name="Spatafora J."/>
            <person name="Crous P."/>
            <person name="Grigoriev I."/>
        </authorList>
    </citation>
    <scope>NUCLEOTIDE SEQUENCE</scope>
    <source>
        <strain evidence="8">CBS 115976</strain>
    </source>
</reference>
<dbReference type="GO" id="GO:0030134">
    <property type="term" value="C:COPII-coated ER to Golgi transport vesicle"/>
    <property type="evidence" value="ECO:0007669"/>
    <property type="project" value="TreeGrafter"/>
</dbReference>
<keyword evidence="4 5" id="KW-0472">Membrane</keyword>
<comment type="similarity">
    <text evidence="5">Belongs to the ERGIC family.</text>
</comment>
<sequence>MNGYSHHDHHEEDHFSEPKGVSVKTFDAFPKTKATYLTRTQTGGPWTLILVLASVLLIFTEARRWFAGNIDHAFTVEKGVSHQLQINVDVVVAMHCEDVHVNVQDASGDLIRAGESLKHDPTNWNRWAGRRENHHKLAATYDEDVYGSDDEDVHDYLGAARRGRRKFSKTPRVRGSPDACRIYGSLEGNKVQGDFHITARGHGYASPVGHLDHKQFNFSHHINELSFGPYYPSLENPLDSTVATTDANFFRFQYYCSVVPTIYTTDVHHLSLSPRNSKGAAEPLTNLDPSAYGSSGSTVWTNQYAVTEQSRPVPENMVPGVFFKYDIEPLLLVINEQRGGFLALLVRLVNVVSGVLVAGTWMLQITDYAVENWQRRGGNGGGRERLGFLGTRDEKYV</sequence>
<dbReference type="PANTHER" id="PTHR10984">
    <property type="entry name" value="ENDOPLASMIC RETICULUM-GOLGI INTERMEDIATE COMPARTMENT PROTEIN"/>
    <property type="match status" value="1"/>
</dbReference>
<dbReference type="InterPro" id="IPR012936">
    <property type="entry name" value="Erv_C"/>
</dbReference>
<dbReference type="GO" id="GO:0033116">
    <property type="term" value="C:endoplasmic reticulum-Golgi intermediate compartment membrane"/>
    <property type="evidence" value="ECO:0007669"/>
    <property type="project" value="UniProtKB-SubCell"/>
</dbReference>
<evidence type="ECO:0000256" key="2">
    <source>
        <dbReference type="ARBA" id="ARBA00022692"/>
    </source>
</evidence>
<keyword evidence="5" id="KW-0333">Golgi apparatus</keyword>
<proteinExistence type="inferred from homology"/>
<dbReference type="GO" id="GO:0006888">
    <property type="term" value="P:endoplasmic reticulum to Golgi vesicle-mediated transport"/>
    <property type="evidence" value="ECO:0007669"/>
    <property type="project" value="UniProtKB-UniRule"/>
</dbReference>
<evidence type="ECO:0000256" key="4">
    <source>
        <dbReference type="ARBA" id="ARBA00023136"/>
    </source>
</evidence>
<evidence type="ECO:0000256" key="3">
    <source>
        <dbReference type="ARBA" id="ARBA00022989"/>
    </source>
</evidence>
<feature type="transmembrane region" description="Helical" evidence="5">
    <location>
        <begin position="341"/>
        <end position="363"/>
    </location>
</feature>
<dbReference type="Pfam" id="PF07970">
    <property type="entry name" value="COPIIcoated_ERV"/>
    <property type="match status" value="1"/>
</dbReference>
<dbReference type="OrthoDB" id="5541786at2759"/>
<comment type="subcellular location">
    <subcellularLocation>
        <location evidence="5">Endoplasmic reticulum membrane</location>
        <topology evidence="5">Multi-pass membrane protein</topology>
    </subcellularLocation>
    <subcellularLocation>
        <location evidence="5">Endoplasmic reticulum-Golgi intermediate compartment membrane</location>
        <topology evidence="5">Multi-pass membrane protein</topology>
    </subcellularLocation>
    <subcellularLocation>
        <location evidence="5">Golgi apparatus membrane</location>
        <topology evidence="5">Multi-pass membrane protein</topology>
    </subcellularLocation>
    <subcellularLocation>
        <location evidence="1">Membrane</location>
    </subcellularLocation>
</comment>